<accession>A0A0K8PN95</accession>
<reference evidence="2" key="1">
    <citation type="journal article" date="2015" name="Genome Announc.">
        <title>Draft Genome Sequence of Thiostrepton-Producing Streptomyces azureus ATCC 14921.</title>
        <authorList>
            <person name="Sakihara K."/>
            <person name="Maeda J."/>
            <person name="Tashiro K."/>
            <person name="Fujino Y."/>
            <person name="Kuhara S."/>
            <person name="Ohshima T."/>
            <person name="Ogata S."/>
            <person name="Doi K."/>
        </authorList>
    </citation>
    <scope>NUCLEOTIDE SEQUENCE [LARGE SCALE GENOMIC DNA]</scope>
    <source>
        <strain evidence="2">ATCC14921</strain>
    </source>
</reference>
<evidence type="ECO:0000256" key="1">
    <source>
        <dbReference type="SAM" id="MobiDB-lite"/>
    </source>
</evidence>
<evidence type="ECO:0000313" key="3">
    <source>
        <dbReference type="Proteomes" id="UP000053859"/>
    </source>
</evidence>
<name>A0A0K8PN95_STRAJ</name>
<gene>
    <name evidence="2" type="ORF">SAZU_4082</name>
</gene>
<evidence type="ECO:0000313" key="2">
    <source>
        <dbReference type="EMBL" id="GAP49218.1"/>
    </source>
</evidence>
<feature type="compositionally biased region" description="Low complexity" evidence="1">
    <location>
        <begin position="22"/>
        <end position="42"/>
    </location>
</feature>
<sequence length="216" mass="22613">MVSAAVLVGAGAGFGGWYLAGRDGNGTPTAAATTAPTATTGASPSESGQSAQGTSASPSPSEPPPGYRSVSEGEFDIVVPQEWRQRTEPGENGVIKYYYEKPGGEPPSHVLVFKVTEPGATPLGTLETAEKDLVRTKEYRRIDLGPVPDPRGEAAELAYSYQSEESGAEIRSHYRVIHADETQLYGVLTTGPAEAYPEQSEVLETAADSFCLGGGC</sequence>
<protein>
    <submittedName>
        <fullName evidence="2">Serine/arginine repetitive matrix protein 2</fullName>
    </submittedName>
</protein>
<dbReference type="EMBL" id="DF968293">
    <property type="protein sequence ID" value="GAP49218.1"/>
    <property type="molecule type" value="Genomic_DNA"/>
</dbReference>
<feature type="region of interest" description="Disordered" evidence="1">
    <location>
        <begin position="22"/>
        <end position="72"/>
    </location>
</feature>
<dbReference type="RefSeq" id="WP_236711731.1">
    <property type="nucleotide sequence ID" value="NZ_DF968293.1"/>
</dbReference>
<feature type="compositionally biased region" description="Polar residues" evidence="1">
    <location>
        <begin position="43"/>
        <end position="54"/>
    </location>
</feature>
<keyword evidence="3" id="KW-1185">Reference proteome</keyword>
<dbReference type="Gene3D" id="3.40.1000.10">
    <property type="entry name" value="Mog1/PsbP, alpha/beta/alpha sandwich"/>
    <property type="match status" value="1"/>
</dbReference>
<dbReference type="Proteomes" id="UP000053859">
    <property type="component" value="Unassembled WGS sequence"/>
</dbReference>
<proteinExistence type="predicted"/>
<dbReference type="InterPro" id="IPR016123">
    <property type="entry name" value="Mog1/PsbP_a/b/a-sand"/>
</dbReference>
<dbReference type="AlphaFoldDB" id="A0A0K8PN95"/>
<dbReference type="SUPFAM" id="SSF55724">
    <property type="entry name" value="Mog1p/PsbP-like"/>
    <property type="match status" value="1"/>
</dbReference>
<organism evidence="2 3">
    <name type="scientific">Streptomyces azureus</name>
    <dbReference type="NCBI Taxonomy" id="146537"/>
    <lineage>
        <taxon>Bacteria</taxon>
        <taxon>Bacillati</taxon>
        <taxon>Actinomycetota</taxon>
        <taxon>Actinomycetes</taxon>
        <taxon>Kitasatosporales</taxon>
        <taxon>Streptomycetaceae</taxon>
        <taxon>Streptomyces</taxon>
    </lineage>
</organism>